<evidence type="ECO:0000256" key="1">
    <source>
        <dbReference type="ARBA" id="ARBA00010098"/>
    </source>
</evidence>
<gene>
    <name evidence="3" type="ORF">UPYG_G00105250</name>
</gene>
<comment type="similarity">
    <text evidence="1">Belongs to the RRN3 family.</text>
</comment>
<name>A0ABD0X1R3_UMBPY</name>
<dbReference type="PANTHER" id="PTHR12790">
    <property type="entry name" value="TRANSCRIPTION INITIATION FACTOR IA RRN3"/>
    <property type="match status" value="1"/>
</dbReference>
<dbReference type="Pfam" id="PF05327">
    <property type="entry name" value="RRN3"/>
    <property type="match status" value="1"/>
</dbReference>
<dbReference type="EMBL" id="JAGEUA010000003">
    <property type="protein sequence ID" value="KAL0993254.1"/>
    <property type="molecule type" value="Genomic_DNA"/>
</dbReference>
<accession>A0ABD0X1R3</accession>
<dbReference type="PANTHER" id="PTHR12790:SF0">
    <property type="entry name" value="RNA POLYMERASE I-SPECIFIC TRANSCRIPTION INITIATION FACTOR RRN3-RELATED"/>
    <property type="match status" value="1"/>
</dbReference>
<dbReference type="Proteomes" id="UP001557470">
    <property type="component" value="Unassembled WGS sequence"/>
</dbReference>
<dbReference type="InterPro" id="IPR007991">
    <property type="entry name" value="RNA_pol_I_trans_ini_fac_RRN3"/>
</dbReference>
<feature type="region of interest" description="Disordered" evidence="2">
    <location>
        <begin position="562"/>
        <end position="600"/>
    </location>
</feature>
<reference evidence="3 4" key="1">
    <citation type="submission" date="2024-06" db="EMBL/GenBank/DDBJ databases">
        <authorList>
            <person name="Pan Q."/>
            <person name="Wen M."/>
            <person name="Jouanno E."/>
            <person name="Zahm M."/>
            <person name="Klopp C."/>
            <person name="Cabau C."/>
            <person name="Louis A."/>
            <person name="Berthelot C."/>
            <person name="Parey E."/>
            <person name="Roest Crollius H."/>
            <person name="Montfort J."/>
            <person name="Robinson-Rechavi M."/>
            <person name="Bouchez O."/>
            <person name="Lampietro C."/>
            <person name="Lopez Roques C."/>
            <person name="Donnadieu C."/>
            <person name="Postlethwait J."/>
            <person name="Bobe J."/>
            <person name="Verreycken H."/>
            <person name="Guiguen Y."/>
        </authorList>
    </citation>
    <scope>NUCLEOTIDE SEQUENCE [LARGE SCALE GENOMIC DNA]</scope>
    <source>
        <strain evidence="3">Up_M1</strain>
        <tissue evidence="3">Testis</tissue>
    </source>
</reference>
<keyword evidence="4" id="KW-1185">Reference proteome</keyword>
<evidence type="ECO:0000256" key="2">
    <source>
        <dbReference type="SAM" id="MobiDB-lite"/>
    </source>
</evidence>
<evidence type="ECO:0000313" key="4">
    <source>
        <dbReference type="Proteomes" id="UP001557470"/>
    </source>
</evidence>
<dbReference type="AlphaFoldDB" id="A0ABD0X1R3"/>
<protein>
    <recommendedName>
        <fullName evidence="5">RNA polymerase I-specific transcription initiation factor RRN3</fullName>
    </recommendedName>
</protein>
<organism evidence="3 4">
    <name type="scientific">Umbra pygmaea</name>
    <name type="common">Eastern mudminnow</name>
    <dbReference type="NCBI Taxonomy" id="75934"/>
    <lineage>
        <taxon>Eukaryota</taxon>
        <taxon>Metazoa</taxon>
        <taxon>Chordata</taxon>
        <taxon>Craniata</taxon>
        <taxon>Vertebrata</taxon>
        <taxon>Euteleostomi</taxon>
        <taxon>Actinopterygii</taxon>
        <taxon>Neopterygii</taxon>
        <taxon>Teleostei</taxon>
        <taxon>Protacanthopterygii</taxon>
        <taxon>Esociformes</taxon>
        <taxon>Umbridae</taxon>
        <taxon>Umbra</taxon>
    </lineage>
</organism>
<evidence type="ECO:0000313" key="3">
    <source>
        <dbReference type="EMBL" id="KAL0993254.1"/>
    </source>
</evidence>
<proteinExistence type="inferred from homology"/>
<evidence type="ECO:0008006" key="5">
    <source>
        <dbReference type="Google" id="ProtNLM"/>
    </source>
</evidence>
<sequence length="610" mass="68915">MEIEGKDFINTPPMKTVRFGGSVVDTLAKFKKGDTSDYELLKHQLADPDIKDAQIINWLQEFRNCVTLLSKDHEQLIYVVLRLPWLGRNLAVVEEYLAFLGNLVSAQTVYLRACLKMVVSNFTPKRVIISEGGVDISDSDDDDEDLPKTFDQCHQALQLISRYVPSTSQFLMPILTENFPFVQKSSRILECYVHNLLRLVVYVPTLRRDVLELIISRMLKLDVSAPRGEIEETEENASQQEMQEEGLFDMDEDVCSAKSSPEGTSAMVHPVAERLDTLMAVLLAFIKDVCHVNGVLNGERTKDLYKDLVCVFDTLILPTHASCHVQYSLFYLCSFRVALAEAFLEHLWKLLQSPSHSAVLRQAAAGYMGSFLARAKFLPIATLRACLDLLVPWLHLYIDSQDSGSRAYCDISLHGPFYNTCQAVFYTLIFKHRSLLEGNMKKGLAYLQSLNLERIVMCQLNPLKVCLPAVTNMFAAITRKYQLVFCYTIIERNNRQALPVVRSSVGGDCVSTNTNPLDSFFPFDPYLLKRSGKLIEPIYQVWEEPGDTEVDHDATKRVRQVSDADEDDFLRGETPETKGAVGMTPGSYESHLRSPRSVGSPPIAFLHRPF</sequence>
<comment type="caution">
    <text evidence="3">The sequence shown here is derived from an EMBL/GenBank/DDBJ whole genome shotgun (WGS) entry which is preliminary data.</text>
</comment>